<dbReference type="Pfam" id="PF04677">
    <property type="entry name" value="CwfJ_C_1"/>
    <property type="match status" value="1"/>
</dbReference>
<comment type="similarity">
    <text evidence="1">Belongs to the CWF19 family.</text>
</comment>
<dbReference type="Pfam" id="PF04676">
    <property type="entry name" value="CwfJ_C_2"/>
    <property type="match status" value="1"/>
</dbReference>
<protein>
    <recommendedName>
        <fullName evidence="6">Cwf19-like C-terminal domain-containing protein</fullName>
    </recommendedName>
</protein>
<dbReference type="PANTHER" id="PTHR12072:SF5">
    <property type="entry name" value="CWF19-LIKE PROTEIN 2"/>
    <property type="match status" value="1"/>
</dbReference>
<evidence type="ECO:0000256" key="1">
    <source>
        <dbReference type="ARBA" id="ARBA00006795"/>
    </source>
</evidence>
<feature type="domain" description="Cwf19-like protein C-terminal" evidence="2">
    <location>
        <begin position="163"/>
        <end position="254"/>
    </location>
</feature>
<comment type="caution">
    <text evidence="4">The sequence shown here is derived from an EMBL/GenBank/DDBJ whole genome shotgun (WGS) entry which is preliminary data.</text>
</comment>
<dbReference type="STRING" id="2018661.A0A2A2LLW2"/>
<feature type="domain" description="Cwf19-like C-terminal" evidence="3">
    <location>
        <begin position="30"/>
        <end position="153"/>
    </location>
</feature>
<dbReference type="OrthoDB" id="2113965at2759"/>
<evidence type="ECO:0000313" key="4">
    <source>
        <dbReference type="EMBL" id="PAV87118.1"/>
    </source>
</evidence>
<dbReference type="Proteomes" id="UP000218231">
    <property type="component" value="Unassembled WGS sequence"/>
</dbReference>
<dbReference type="InterPro" id="IPR006768">
    <property type="entry name" value="Cwf19-like_C_dom-1"/>
</dbReference>
<dbReference type="InterPro" id="IPR036265">
    <property type="entry name" value="HIT-like_sf"/>
</dbReference>
<dbReference type="AlphaFoldDB" id="A0A2A2LLW2"/>
<evidence type="ECO:0008006" key="6">
    <source>
        <dbReference type="Google" id="ProtNLM"/>
    </source>
</evidence>
<evidence type="ECO:0000259" key="2">
    <source>
        <dbReference type="Pfam" id="PF04676"/>
    </source>
</evidence>
<dbReference type="InterPro" id="IPR040194">
    <property type="entry name" value="Cwf19-like"/>
</dbReference>
<organism evidence="4 5">
    <name type="scientific">Diploscapter pachys</name>
    <dbReference type="NCBI Taxonomy" id="2018661"/>
    <lineage>
        <taxon>Eukaryota</taxon>
        <taxon>Metazoa</taxon>
        <taxon>Ecdysozoa</taxon>
        <taxon>Nematoda</taxon>
        <taxon>Chromadorea</taxon>
        <taxon>Rhabditida</taxon>
        <taxon>Rhabditina</taxon>
        <taxon>Rhabditomorpha</taxon>
        <taxon>Rhabditoidea</taxon>
        <taxon>Rhabditidae</taxon>
        <taxon>Diploscapter</taxon>
    </lineage>
</organism>
<dbReference type="SUPFAM" id="SSF54197">
    <property type="entry name" value="HIT-like"/>
    <property type="match status" value="1"/>
</dbReference>
<dbReference type="GO" id="GO:0000398">
    <property type="term" value="P:mRNA splicing, via spliceosome"/>
    <property type="evidence" value="ECO:0007669"/>
    <property type="project" value="TreeGrafter"/>
</dbReference>
<evidence type="ECO:0000313" key="5">
    <source>
        <dbReference type="Proteomes" id="UP000218231"/>
    </source>
</evidence>
<dbReference type="EMBL" id="LIAE01006606">
    <property type="protein sequence ID" value="PAV87118.1"/>
    <property type="molecule type" value="Genomic_DNA"/>
</dbReference>
<name>A0A2A2LLW2_9BILA</name>
<dbReference type="InterPro" id="IPR006767">
    <property type="entry name" value="Cwf19-like_C_dom-2"/>
</dbReference>
<sequence>MEWQMTHYELQNLQRKCPRGHSARDNESSRKHRRLERSLDDCIRCIDSAKLDKACIVAIGINTYLAVVEWDGLDEQHCIIVPNGHYSSTIQLDENVWDEMRIWRKGLVAMWKEQDKDCVFMEMARDVQHGGHIFVECIPVPQEIGDMAPIYFNKAINECEGEHADNKKLIETKDLRRQIPKGFSYFAVDFGLQNGYAHAIEDVSSFPVTFGHEILVGMMDLPASKWRKKEKMELSKLRQKCEAMKKDWDKFDWTKKIERDK</sequence>
<proteinExistence type="inferred from homology"/>
<gene>
    <name evidence="4" type="ORF">WR25_08708</name>
</gene>
<dbReference type="PANTHER" id="PTHR12072">
    <property type="entry name" value="CWF19, CELL CYCLE CONTROL PROTEIN"/>
    <property type="match status" value="1"/>
</dbReference>
<reference evidence="4 5" key="1">
    <citation type="journal article" date="2017" name="Curr. Biol.">
        <title>Genome architecture and evolution of a unichromosomal asexual nematode.</title>
        <authorList>
            <person name="Fradin H."/>
            <person name="Zegar C."/>
            <person name="Gutwein M."/>
            <person name="Lucas J."/>
            <person name="Kovtun M."/>
            <person name="Corcoran D."/>
            <person name="Baugh L.R."/>
            <person name="Kiontke K."/>
            <person name="Gunsalus K."/>
            <person name="Fitch D.H."/>
            <person name="Piano F."/>
        </authorList>
    </citation>
    <scope>NUCLEOTIDE SEQUENCE [LARGE SCALE GENOMIC DNA]</scope>
    <source>
        <strain evidence="4">PF1309</strain>
    </source>
</reference>
<keyword evidence="5" id="KW-1185">Reference proteome</keyword>
<accession>A0A2A2LLW2</accession>
<dbReference type="GO" id="GO:0071014">
    <property type="term" value="C:post-mRNA release spliceosomal complex"/>
    <property type="evidence" value="ECO:0007669"/>
    <property type="project" value="TreeGrafter"/>
</dbReference>
<evidence type="ECO:0000259" key="3">
    <source>
        <dbReference type="Pfam" id="PF04677"/>
    </source>
</evidence>